<dbReference type="Proteomes" id="UP000472269">
    <property type="component" value="Unplaced"/>
</dbReference>
<evidence type="ECO:0000256" key="4">
    <source>
        <dbReference type="ARBA" id="ARBA00022840"/>
    </source>
</evidence>
<comment type="similarity">
    <text evidence="1">Belongs to the IPP transferase family.</text>
</comment>
<dbReference type="PANTHER" id="PTHR11088:SF89">
    <property type="entry name" value="TRNA DIMETHYLALLYLTRANSFERASE"/>
    <property type="match status" value="1"/>
</dbReference>
<gene>
    <name evidence="5" type="primary">TRIT1</name>
</gene>
<name>A0A663NAZ0_ATHCN</name>
<dbReference type="Pfam" id="PF01715">
    <property type="entry name" value="IPPT"/>
    <property type="match status" value="1"/>
</dbReference>
<dbReference type="GO" id="GO:0005524">
    <property type="term" value="F:ATP binding"/>
    <property type="evidence" value="ECO:0007669"/>
    <property type="project" value="UniProtKB-KW"/>
</dbReference>
<dbReference type="Gene3D" id="3.40.50.300">
    <property type="entry name" value="P-loop containing nucleotide triphosphate hydrolases"/>
    <property type="match status" value="1"/>
</dbReference>
<proteinExistence type="inferred from homology"/>
<keyword evidence="6" id="KW-1185">Reference proteome</keyword>
<keyword evidence="2" id="KW-0808">Transferase</keyword>
<dbReference type="GO" id="GO:0006400">
    <property type="term" value="P:tRNA modification"/>
    <property type="evidence" value="ECO:0007669"/>
    <property type="project" value="TreeGrafter"/>
</dbReference>
<evidence type="ECO:0000256" key="2">
    <source>
        <dbReference type="ARBA" id="ARBA00022679"/>
    </source>
</evidence>
<sequence length="226" mass="26368">MLAAGLLEELRDFHRRYNREKVAENRQDYQHGIFQSIGFKEFHEYLISEGNCSPETSALLLQKGIQALKQVTKRYARRQNKWVRNRFLSRPGPNVPPVYGLEVSDLLRWEEDVLKPALEIVESFIQGREPSAEPVKMKYDVNENKRSHRVCELCDRIIIGDREWAGRIRKGFSIFNRLTLKDGETGCRSETGKSPCVAQMQWMQAQRRDKFPRLLAAGFEQVAYSY</sequence>
<evidence type="ECO:0000313" key="5">
    <source>
        <dbReference type="Ensembl" id="ENSACUP00000020991.1"/>
    </source>
</evidence>
<reference evidence="5" key="2">
    <citation type="submission" date="2025-09" db="UniProtKB">
        <authorList>
            <consortium name="Ensembl"/>
        </authorList>
    </citation>
    <scope>IDENTIFICATION</scope>
</reference>
<evidence type="ECO:0000256" key="3">
    <source>
        <dbReference type="ARBA" id="ARBA00022741"/>
    </source>
</evidence>
<dbReference type="GO" id="GO:0005739">
    <property type="term" value="C:mitochondrion"/>
    <property type="evidence" value="ECO:0007669"/>
    <property type="project" value="TreeGrafter"/>
</dbReference>
<dbReference type="InterPro" id="IPR039657">
    <property type="entry name" value="Dimethylallyltransferase"/>
</dbReference>
<dbReference type="AlphaFoldDB" id="A0A663NAZ0"/>
<organism evidence="5 6">
    <name type="scientific">Athene cunicularia</name>
    <name type="common">Burrowing owl</name>
    <name type="synonym">Speotyto cunicularia</name>
    <dbReference type="NCBI Taxonomy" id="194338"/>
    <lineage>
        <taxon>Eukaryota</taxon>
        <taxon>Metazoa</taxon>
        <taxon>Chordata</taxon>
        <taxon>Craniata</taxon>
        <taxon>Vertebrata</taxon>
        <taxon>Euteleostomi</taxon>
        <taxon>Archelosauria</taxon>
        <taxon>Archosauria</taxon>
        <taxon>Dinosauria</taxon>
        <taxon>Saurischia</taxon>
        <taxon>Theropoda</taxon>
        <taxon>Coelurosauria</taxon>
        <taxon>Aves</taxon>
        <taxon>Neognathae</taxon>
        <taxon>Neoaves</taxon>
        <taxon>Telluraves</taxon>
        <taxon>Strigiformes</taxon>
        <taxon>Strigidae</taxon>
        <taxon>Athene</taxon>
    </lineage>
</organism>
<dbReference type="InterPro" id="IPR027417">
    <property type="entry name" value="P-loop_NTPase"/>
</dbReference>
<evidence type="ECO:0000256" key="1">
    <source>
        <dbReference type="ARBA" id="ARBA00005842"/>
    </source>
</evidence>
<evidence type="ECO:0000313" key="6">
    <source>
        <dbReference type="Proteomes" id="UP000472269"/>
    </source>
</evidence>
<accession>A0A663NAZ0</accession>
<dbReference type="GO" id="GO:0052381">
    <property type="term" value="F:tRNA dimethylallyltransferase activity"/>
    <property type="evidence" value="ECO:0007669"/>
    <property type="project" value="TreeGrafter"/>
</dbReference>
<reference evidence="5" key="1">
    <citation type="submission" date="2025-08" db="UniProtKB">
        <authorList>
            <consortium name="Ensembl"/>
        </authorList>
    </citation>
    <scope>IDENTIFICATION</scope>
</reference>
<protein>
    <submittedName>
        <fullName evidence="5">tRNA isopentenyltransferase 1</fullName>
    </submittedName>
</protein>
<keyword evidence="3" id="KW-0547">Nucleotide-binding</keyword>
<keyword evidence="4" id="KW-0067">ATP-binding</keyword>
<dbReference type="Ensembl" id="ENSACUT00000022385.1">
    <property type="protein sequence ID" value="ENSACUP00000020991.1"/>
    <property type="gene ID" value="ENSACUG00000014021.1"/>
</dbReference>
<dbReference type="PANTHER" id="PTHR11088">
    <property type="entry name" value="TRNA DIMETHYLALLYLTRANSFERASE"/>
    <property type="match status" value="1"/>
</dbReference>